<evidence type="ECO:0000313" key="6">
    <source>
        <dbReference type="EMBL" id="WIA15259.1"/>
    </source>
</evidence>
<dbReference type="InterPro" id="IPR036451">
    <property type="entry name" value="CblAdoTrfase-like_sf"/>
</dbReference>
<evidence type="ECO:0000256" key="1">
    <source>
        <dbReference type="ARBA" id="ARBA00022679"/>
    </source>
</evidence>
<accession>A0ABY8U2C3</accession>
<evidence type="ECO:0000256" key="4">
    <source>
        <dbReference type="RuleBase" id="RU366026"/>
    </source>
</evidence>
<evidence type="ECO:0000256" key="2">
    <source>
        <dbReference type="ARBA" id="ARBA00022741"/>
    </source>
</evidence>
<keyword evidence="2 4" id="KW-0547">Nucleotide-binding</keyword>
<dbReference type="Proteomes" id="UP001244341">
    <property type="component" value="Chromosome 6b"/>
</dbReference>
<comment type="similarity">
    <text evidence="4">Belongs to the Cob(I)alamin adenosyltransferase family.</text>
</comment>
<dbReference type="NCBIfam" id="TIGR00636">
    <property type="entry name" value="PduO_Nterm"/>
    <property type="match status" value="1"/>
</dbReference>
<dbReference type="Pfam" id="PF01923">
    <property type="entry name" value="Cob_adeno_trans"/>
    <property type="match status" value="1"/>
</dbReference>
<dbReference type="EMBL" id="CP126213">
    <property type="protein sequence ID" value="WIA15259.1"/>
    <property type="molecule type" value="Genomic_DNA"/>
</dbReference>
<reference evidence="6 7" key="1">
    <citation type="submission" date="2023-05" db="EMBL/GenBank/DDBJ databases">
        <title>A 100% complete, gapless, phased diploid assembly of the Scenedesmus obliquus UTEX 3031 genome.</title>
        <authorList>
            <person name="Biondi T.C."/>
            <person name="Hanschen E.R."/>
            <person name="Kwon T."/>
            <person name="Eng W."/>
            <person name="Kruse C.P.S."/>
            <person name="Koehler S.I."/>
            <person name="Kunde Y."/>
            <person name="Gleasner C.D."/>
            <person name="You Mak K.T."/>
            <person name="Polle J."/>
            <person name="Hovde B.T."/>
            <person name="Starkenburg S.R."/>
        </authorList>
    </citation>
    <scope>NUCLEOTIDE SEQUENCE [LARGE SCALE GENOMIC DNA]</scope>
    <source>
        <strain evidence="6 7">DOE0152z</strain>
    </source>
</reference>
<dbReference type="InterPro" id="IPR016030">
    <property type="entry name" value="CblAdoTrfase-like"/>
</dbReference>
<protein>
    <recommendedName>
        <fullName evidence="5">Cobalamin adenosyltransferase-like domain-containing protein</fullName>
    </recommendedName>
</protein>
<keyword evidence="3 4" id="KW-0067">ATP-binding</keyword>
<dbReference type="PANTHER" id="PTHR12213:SF0">
    <property type="entry name" value="CORRINOID ADENOSYLTRANSFERASE MMAB"/>
    <property type="match status" value="1"/>
</dbReference>
<dbReference type="SUPFAM" id="SSF89028">
    <property type="entry name" value="Cobalamin adenosyltransferase-like"/>
    <property type="match status" value="1"/>
</dbReference>
<keyword evidence="7" id="KW-1185">Reference proteome</keyword>
<evidence type="ECO:0000313" key="7">
    <source>
        <dbReference type="Proteomes" id="UP001244341"/>
    </source>
</evidence>
<organism evidence="6 7">
    <name type="scientific">Tetradesmus obliquus</name>
    <name type="common">Green alga</name>
    <name type="synonym">Acutodesmus obliquus</name>
    <dbReference type="NCBI Taxonomy" id="3088"/>
    <lineage>
        <taxon>Eukaryota</taxon>
        <taxon>Viridiplantae</taxon>
        <taxon>Chlorophyta</taxon>
        <taxon>core chlorophytes</taxon>
        <taxon>Chlorophyceae</taxon>
        <taxon>CS clade</taxon>
        <taxon>Sphaeropleales</taxon>
        <taxon>Scenedesmaceae</taxon>
        <taxon>Tetradesmus</taxon>
    </lineage>
</organism>
<gene>
    <name evidence="6" type="ORF">OEZ85_001931</name>
</gene>
<dbReference type="InterPro" id="IPR029499">
    <property type="entry name" value="PduO-typ"/>
</dbReference>
<dbReference type="PANTHER" id="PTHR12213">
    <property type="entry name" value="CORRINOID ADENOSYLTRANSFERASE"/>
    <property type="match status" value="1"/>
</dbReference>
<feature type="domain" description="Cobalamin adenosyltransferase-like" evidence="5">
    <location>
        <begin position="10"/>
        <end position="178"/>
    </location>
</feature>
<name>A0ABY8U2C3_TETOB</name>
<sequence>MTSGSSKFRIYTKTGDKGTASLYNGQRLPKDDDMFHALGDVDELNSAVGVAREYCTEEAKLQQQLEEIQSRLLDVGSAVATPADSSSQSKLARVAFPSSATAEVEGWLDGLDDQLPPLRNFILPSGGKAAAHLHMARSVCRRAERSVVPLVRAELVDLEVGKYLNRLSDYLFTAARYVALKQGHPEVVYKKAAAAAADDNGKAATTATAAADASAAKP</sequence>
<dbReference type="Gene3D" id="1.20.1200.10">
    <property type="entry name" value="Cobalamin adenosyltransferase-like"/>
    <property type="match status" value="1"/>
</dbReference>
<keyword evidence="1 4" id="KW-0808">Transferase</keyword>
<evidence type="ECO:0000256" key="3">
    <source>
        <dbReference type="ARBA" id="ARBA00022840"/>
    </source>
</evidence>
<evidence type="ECO:0000259" key="5">
    <source>
        <dbReference type="Pfam" id="PF01923"/>
    </source>
</evidence>
<proteinExistence type="inferred from homology"/>